<accession>A0A261XZF1</accession>
<feature type="compositionally biased region" description="Basic and acidic residues" evidence="3">
    <location>
        <begin position="163"/>
        <end position="175"/>
    </location>
</feature>
<keyword evidence="6" id="KW-1185">Reference proteome</keyword>
<proteinExistence type="predicted"/>
<dbReference type="SMART" id="SM00360">
    <property type="entry name" value="RRM"/>
    <property type="match status" value="2"/>
</dbReference>
<dbReference type="InterPro" id="IPR012677">
    <property type="entry name" value="Nucleotide-bd_a/b_plait_sf"/>
</dbReference>
<name>A0A261XZF1_9FUNG</name>
<dbReference type="InterPro" id="IPR035979">
    <property type="entry name" value="RBD_domain_sf"/>
</dbReference>
<feature type="compositionally biased region" description="Basic residues" evidence="3">
    <location>
        <begin position="176"/>
        <end position="201"/>
    </location>
</feature>
<evidence type="ECO:0000256" key="3">
    <source>
        <dbReference type="SAM" id="MobiDB-lite"/>
    </source>
</evidence>
<dbReference type="EMBL" id="MVBO01000071">
    <property type="protein sequence ID" value="OZJ03723.1"/>
    <property type="molecule type" value="Genomic_DNA"/>
</dbReference>
<dbReference type="GO" id="GO:0003729">
    <property type="term" value="F:mRNA binding"/>
    <property type="evidence" value="ECO:0007669"/>
    <property type="project" value="TreeGrafter"/>
</dbReference>
<keyword evidence="1 2" id="KW-0694">RNA-binding</keyword>
<dbReference type="Gene3D" id="3.30.70.330">
    <property type="match status" value="2"/>
</dbReference>
<dbReference type="AlphaFoldDB" id="A0A261XZF1"/>
<feature type="region of interest" description="Disordered" evidence="3">
    <location>
        <begin position="159"/>
        <end position="298"/>
    </location>
</feature>
<feature type="domain" description="RRM" evidence="4">
    <location>
        <begin position="3"/>
        <end position="73"/>
    </location>
</feature>
<comment type="caution">
    <text evidence="5">The sequence shown here is derived from an EMBL/GenBank/DDBJ whole genome shotgun (WGS) entry which is preliminary data.</text>
</comment>
<dbReference type="CDD" id="cd12337">
    <property type="entry name" value="RRM1_SRSF4_like"/>
    <property type="match status" value="1"/>
</dbReference>
<sequence length="298" mass="34785">MTTRVYLGKLSPDARTRDIERLFRSYGDIREITLKNGFGFVEFRDRRDAEDVVYDFHGKSFMGERLIVELARGTRADRDRRRDDRADRPSNSQKYRIIIDGLAPRTTWQDIKDYFKQAGGTVTFADVLKDREGEGVVEFANYDDMKHALDTLNNGEIRGAKISLREQPKRDDRARSRSKSPPRRSRSRSRSPARRRSRSRSKSPSPRRSSRRDRNDRDRDDRRRNSDDDRDRAPKSGRRDDDKDRRDRDSDRNGDDSGKSGRASRGRDSSADRDRNGRDKSPRKRSASPRKIDSDDGW</sequence>
<dbReference type="OrthoDB" id="1099063at2759"/>
<dbReference type="InterPro" id="IPR050374">
    <property type="entry name" value="RRT5_SRSF_SR"/>
</dbReference>
<feature type="compositionally biased region" description="Basic and acidic residues" evidence="3">
    <location>
        <begin position="212"/>
        <end position="280"/>
    </location>
</feature>
<dbReference type="GO" id="GO:0005681">
    <property type="term" value="C:spliceosomal complex"/>
    <property type="evidence" value="ECO:0007669"/>
    <property type="project" value="EnsemblFungi"/>
</dbReference>
<evidence type="ECO:0000256" key="1">
    <source>
        <dbReference type="ARBA" id="ARBA00022884"/>
    </source>
</evidence>
<evidence type="ECO:0000256" key="2">
    <source>
        <dbReference type="PROSITE-ProRule" id="PRU00176"/>
    </source>
</evidence>
<dbReference type="PROSITE" id="PS50102">
    <property type="entry name" value="RRM"/>
    <property type="match status" value="2"/>
</dbReference>
<gene>
    <name evidence="5" type="ORF">BZG36_04156</name>
</gene>
<organism evidence="5 6">
    <name type="scientific">Bifiguratus adelaidae</name>
    <dbReference type="NCBI Taxonomy" id="1938954"/>
    <lineage>
        <taxon>Eukaryota</taxon>
        <taxon>Fungi</taxon>
        <taxon>Fungi incertae sedis</taxon>
        <taxon>Mucoromycota</taxon>
        <taxon>Mucoromycotina</taxon>
        <taxon>Endogonomycetes</taxon>
        <taxon>Endogonales</taxon>
        <taxon>Endogonales incertae sedis</taxon>
        <taxon>Bifiguratus</taxon>
    </lineage>
</organism>
<dbReference type="CDD" id="cd12339">
    <property type="entry name" value="RRM2_SRSF1_4_like"/>
    <property type="match status" value="1"/>
</dbReference>
<dbReference type="GO" id="GO:0005737">
    <property type="term" value="C:cytoplasm"/>
    <property type="evidence" value="ECO:0007669"/>
    <property type="project" value="TreeGrafter"/>
</dbReference>
<dbReference type="InterPro" id="IPR000504">
    <property type="entry name" value="RRM_dom"/>
</dbReference>
<evidence type="ECO:0000313" key="5">
    <source>
        <dbReference type="EMBL" id="OZJ03723.1"/>
    </source>
</evidence>
<dbReference type="PANTHER" id="PTHR23003:SF51">
    <property type="entry name" value="SERINE-ARGININE PROTEIN 55"/>
    <property type="match status" value="1"/>
</dbReference>
<dbReference type="SUPFAM" id="SSF54928">
    <property type="entry name" value="RNA-binding domain, RBD"/>
    <property type="match status" value="1"/>
</dbReference>
<dbReference type="Proteomes" id="UP000242875">
    <property type="component" value="Unassembled WGS sequence"/>
</dbReference>
<feature type="domain" description="RRM" evidence="4">
    <location>
        <begin position="95"/>
        <end position="169"/>
    </location>
</feature>
<evidence type="ECO:0000259" key="4">
    <source>
        <dbReference type="PROSITE" id="PS50102"/>
    </source>
</evidence>
<evidence type="ECO:0000313" key="6">
    <source>
        <dbReference type="Proteomes" id="UP000242875"/>
    </source>
</evidence>
<dbReference type="PANTHER" id="PTHR23003">
    <property type="entry name" value="RNA RECOGNITION MOTIF RRM DOMAIN CONTAINING PROTEIN"/>
    <property type="match status" value="1"/>
</dbReference>
<reference evidence="5 6" key="1">
    <citation type="journal article" date="2017" name="Mycologia">
        <title>Bifiguratus adelaidae, gen. et sp. nov., a new member of Mucoromycotina in endophytic and soil-dwelling habitats.</title>
        <authorList>
            <person name="Torres-Cruz T.J."/>
            <person name="Billingsley Tobias T.L."/>
            <person name="Almatruk M."/>
            <person name="Hesse C."/>
            <person name="Kuske C.R."/>
            <person name="Desiro A."/>
            <person name="Benucci G.M."/>
            <person name="Bonito G."/>
            <person name="Stajich J.E."/>
            <person name="Dunlap C."/>
            <person name="Arnold A.E."/>
            <person name="Porras-Alfaro A."/>
        </authorList>
    </citation>
    <scope>NUCLEOTIDE SEQUENCE [LARGE SCALE GENOMIC DNA]</scope>
    <source>
        <strain evidence="5 6">AZ0501</strain>
    </source>
</reference>
<protein>
    <recommendedName>
        <fullName evidence="4">RRM domain-containing protein</fullName>
    </recommendedName>
</protein>
<dbReference type="Pfam" id="PF00076">
    <property type="entry name" value="RRM_1"/>
    <property type="match status" value="2"/>
</dbReference>